<feature type="region of interest" description="Disordered" evidence="1">
    <location>
        <begin position="1"/>
        <end position="51"/>
    </location>
</feature>
<sequence length="78" mass="8503">MVKLQSSNTMYQIHTLSSRPSAASLGPRVNLSAPSPTPTSPTPTSPLRRGVPTTLHLAQSRETQNQDFGEQIFQTLLQ</sequence>
<keyword evidence="3" id="KW-1185">Reference proteome</keyword>
<gene>
    <name evidence="2" type="ORF">EYF80_002402</name>
</gene>
<reference evidence="2 3" key="1">
    <citation type="submission" date="2019-03" db="EMBL/GenBank/DDBJ databases">
        <title>First draft genome of Liparis tanakae, snailfish: a comprehensive survey of snailfish specific genes.</title>
        <authorList>
            <person name="Kim W."/>
            <person name="Song I."/>
            <person name="Jeong J.-H."/>
            <person name="Kim D."/>
            <person name="Kim S."/>
            <person name="Ryu S."/>
            <person name="Song J.Y."/>
            <person name="Lee S.K."/>
        </authorList>
    </citation>
    <scope>NUCLEOTIDE SEQUENCE [LARGE SCALE GENOMIC DNA]</scope>
    <source>
        <tissue evidence="2">Muscle</tissue>
    </source>
</reference>
<comment type="caution">
    <text evidence="2">The sequence shown here is derived from an EMBL/GenBank/DDBJ whole genome shotgun (WGS) entry which is preliminary data.</text>
</comment>
<evidence type="ECO:0000256" key="1">
    <source>
        <dbReference type="SAM" id="MobiDB-lite"/>
    </source>
</evidence>
<evidence type="ECO:0000313" key="3">
    <source>
        <dbReference type="Proteomes" id="UP000314294"/>
    </source>
</evidence>
<name>A0A4Z2JAR2_9TELE</name>
<feature type="compositionally biased region" description="Polar residues" evidence="1">
    <location>
        <begin position="1"/>
        <end position="21"/>
    </location>
</feature>
<dbReference type="Proteomes" id="UP000314294">
    <property type="component" value="Unassembled WGS sequence"/>
</dbReference>
<evidence type="ECO:0000313" key="2">
    <source>
        <dbReference type="EMBL" id="TNN87200.1"/>
    </source>
</evidence>
<feature type="compositionally biased region" description="Pro residues" evidence="1">
    <location>
        <begin position="35"/>
        <end position="44"/>
    </location>
</feature>
<organism evidence="2 3">
    <name type="scientific">Liparis tanakae</name>
    <name type="common">Tanaka's snailfish</name>
    <dbReference type="NCBI Taxonomy" id="230148"/>
    <lineage>
        <taxon>Eukaryota</taxon>
        <taxon>Metazoa</taxon>
        <taxon>Chordata</taxon>
        <taxon>Craniata</taxon>
        <taxon>Vertebrata</taxon>
        <taxon>Euteleostomi</taxon>
        <taxon>Actinopterygii</taxon>
        <taxon>Neopterygii</taxon>
        <taxon>Teleostei</taxon>
        <taxon>Neoteleostei</taxon>
        <taxon>Acanthomorphata</taxon>
        <taxon>Eupercaria</taxon>
        <taxon>Perciformes</taxon>
        <taxon>Cottioidei</taxon>
        <taxon>Cottales</taxon>
        <taxon>Liparidae</taxon>
        <taxon>Liparis</taxon>
    </lineage>
</organism>
<protein>
    <submittedName>
        <fullName evidence="2">Uncharacterized protein</fullName>
    </submittedName>
</protein>
<proteinExistence type="predicted"/>
<dbReference type="EMBL" id="SRLO01000011">
    <property type="protein sequence ID" value="TNN87200.1"/>
    <property type="molecule type" value="Genomic_DNA"/>
</dbReference>
<accession>A0A4Z2JAR2</accession>
<dbReference type="AlphaFoldDB" id="A0A4Z2JAR2"/>